<keyword evidence="2" id="KW-1185">Reference proteome</keyword>
<protein>
    <submittedName>
        <fullName evidence="1">Uncharacterized protein</fullName>
    </submittedName>
</protein>
<sequence>MPIDLAELKPQHLEERIDQLDEVTVDVDDPDAKVQVFCE</sequence>
<dbReference type="EMBL" id="BAAABZ010000014">
    <property type="protein sequence ID" value="GAA0521937.1"/>
    <property type="molecule type" value="Genomic_DNA"/>
</dbReference>
<reference evidence="1 2" key="1">
    <citation type="journal article" date="2019" name="Int. J. Syst. Evol. Microbiol.">
        <title>The Global Catalogue of Microorganisms (GCM) 10K type strain sequencing project: providing services to taxonomists for standard genome sequencing and annotation.</title>
        <authorList>
            <consortium name="The Broad Institute Genomics Platform"/>
            <consortium name="The Broad Institute Genome Sequencing Center for Infectious Disease"/>
            <person name="Wu L."/>
            <person name="Ma J."/>
        </authorList>
    </citation>
    <scope>NUCLEOTIDE SEQUENCE [LARGE SCALE GENOMIC DNA]</scope>
    <source>
        <strain evidence="1 2">JCM 5052</strain>
    </source>
</reference>
<proteinExistence type="predicted"/>
<name>A0ABN1CM36_9ACTN</name>
<dbReference type="Proteomes" id="UP001501576">
    <property type="component" value="Unassembled WGS sequence"/>
</dbReference>
<comment type="caution">
    <text evidence="1">The sequence shown here is derived from an EMBL/GenBank/DDBJ whole genome shotgun (WGS) entry which is preliminary data.</text>
</comment>
<gene>
    <name evidence="1" type="ORF">GCM10010390_25190</name>
</gene>
<evidence type="ECO:0000313" key="2">
    <source>
        <dbReference type="Proteomes" id="UP001501576"/>
    </source>
</evidence>
<evidence type="ECO:0000313" key="1">
    <source>
        <dbReference type="EMBL" id="GAA0521937.1"/>
    </source>
</evidence>
<organism evidence="1 2">
    <name type="scientific">Streptomyces mordarskii</name>
    <dbReference type="NCBI Taxonomy" id="1226758"/>
    <lineage>
        <taxon>Bacteria</taxon>
        <taxon>Bacillati</taxon>
        <taxon>Actinomycetota</taxon>
        <taxon>Actinomycetes</taxon>
        <taxon>Kitasatosporales</taxon>
        <taxon>Streptomycetaceae</taxon>
        <taxon>Streptomyces</taxon>
    </lineage>
</organism>
<accession>A0ABN1CM36</accession>